<evidence type="ECO:0000259" key="5">
    <source>
        <dbReference type="Pfam" id="PF00154"/>
    </source>
</evidence>
<dbReference type="PANTHER" id="PTHR45900:SF6">
    <property type="entry name" value="DNA REPAIR PROTEIN RECA HOMOLOG 3, MITOCHONDRIAL-RELATED"/>
    <property type="match status" value="1"/>
</dbReference>
<dbReference type="InterPro" id="IPR013765">
    <property type="entry name" value="DNA_recomb/repair_RecA"/>
</dbReference>
<reference evidence="6 7" key="1">
    <citation type="journal article" date="2024" name="G3 (Bethesda)">
        <title>Genome assembly of Hibiscus sabdariffa L. provides insights into metabolisms of medicinal natural products.</title>
        <authorList>
            <person name="Kim T."/>
        </authorList>
    </citation>
    <scope>NUCLEOTIDE SEQUENCE [LARGE SCALE GENOMIC DNA]</scope>
    <source>
        <strain evidence="6">TK-2024</strain>
        <tissue evidence="6">Old leaves</tissue>
    </source>
</reference>
<dbReference type="InterPro" id="IPR049428">
    <property type="entry name" value="RecA-like_N"/>
</dbReference>
<accession>A0ABR2EN93</accession>
<evidence type="ECO:0000256" key="3">
    <source>
        <dbReference type="ARBA" id="ARBA00022840"/>
    </source>
</evidence>
<dbReference type="Pfam" id="PF00154">
    <property type="entry name" value="RecA_N"/>
    <property type="match status" value="2"/>
</dbReference>
<dbReference type="EMBL" id="JBBPBM010000011">
    <property type="protein sequence ID" value="KAK8563482.1"/>
    <property type="molecule type" value="Genomic_DNA"/>
</dbReference>
<name>A0ABR2EN93_9ROSI</name>
<dbReference type="Proteomes" id="UP001472677">
    <property type="component" value="Unassembled WGS sequence"/>
</dbReference>
<organism evidence="6 7">
    <name type="scientific">Hibiscus sabdariffa</name>
    <name type="common">roselle</name>
    <dbReference type="NCBI Taxonomy" id="183260"/>
    <lineage>
        <taxon>Eukaryota</taxon>
        <taxon>Viridiplantae</taxon>
        <taxon>Streptophyta</taxon>
        <taxon>Embryophyta</taxon>
        <taxon>Tracheophyta</taxon>
        <taxon>Spermatophyta</taxon>
        <taxon>Magnoliopsida</taxon>
        <taxon>eudicotyledons</taxon>
        <taxon>Gunneridae</taxon>
        <taxon>Pentapetalae</taxon>
        <taxon>rosids</taxon>
        <taxon>malvids</taxon>
        <taxon>Malvales</taxon>
        <taxon>Malvaceae</taxon>
        <taxon>Malvoideae</taxon>
        <taxon>Hibiscus</taxon>
    </lineage>
</organism>
<keyword evidence="7" id="KW-1185">Reference proteome</keyword>
<evidence type="ECO:0000256" key="1">
    <source>
        <dbReference type="ARBA" id="ARBA00009391"/>
    </source>
</evidence>
<dbReference type="InterPro" id="IPR027417">
    <property type="entry name" value="P-loop_NTPase"/>
</dbReference>
<comment type="caution">
    <text evidence="6">The sequence shown here is derived from an EMBL/GenBank/DDBJ whole genome shotgun (WGS) entry which is preliminary data.</text>
</comment>
<evidence type="ECO:0000256" key="2">
    <source>
        <dbReference type="ARBA" id="ARBA00022741"/>
    </source>
</evidence>
<dbReference type="PRINTS" id="PR00142">
    <property type="entry name" value="RECA"/>
</dbReference>
<proteinExistence type="inferred from homology"/>
<keyword evidence="3" id="KW-0067">ATP-binding</keyword>
<gene>
    <name evidence="6" type="ORF">V6N12_035628</name>
</gene>
<evidence type="ECO:0000313" key="7">
    <source>
        <dbReference type="Proteomes" id="UP001472677"/>
    </source>
</evidence>
<protein>
    <recommendedName>
        <fullName evidence="5">RecA-like N-terminal domain-containing protein</fullName>
    </recommendedName>
</protein>
<comment type="similarity">
    <text evidence="1">Belongs to the RecA family.</text>
</comment>
<feature type="domain" description="RecA-like N-terminal" evidence="5">
    <location>
        <begin position="7"/>
        <end position="57"/>
    </location>
</feature>
<dbReference type="Gene3D" id="3.40.50.300">
    <property type="entry name" value="P-loop containing nucleotide triphosphate hydrolases"/>
    <property type="match status" value="1"/>
</dbReference>
<dbReference type="PANTHER" id="PTHR45900">
    <property type="entry name" value="RECA"/>
    <property type="match status" value="1"/>
</dbReference>
<evidence type="ECO:0000313" key="6">
    <source>
        <dbReference type="EMBL" id="KAK8563482.1"/>
    </source>
</evidence>
<evidence type="ECO:0000256" key="4">
    <source>
        <dbReference type="ARBA" id="ARBA00023172"/>
    </source>
</evidence>
<sequence length="107" mass="11592">MSKKDLALKQALDQIKSSFGKESIMWLGQSNSPINFPVVSTGSFALDMALETGGFPKVATLVPKGEVDGKMGDAHVEMQARLMSQALRKINHSLSLSQTVLIFVNQV</sequence>
<keyword evidence="4" id="KW-0233">DNA recombination</keyword>
<keyword evidence="2" id="KW-0547">Nucleotide-binding</keyword>
<feature type="domain" description="RecA-like N-terminal" evidence="5">
    <location>
        <begin position="58"/>
        <end position="107"/>
    </location>
</feature>